<evidence type="ECO:0000313" key="4">
    <source>
        <dbReference type="EMBL" id="MDQ0166833.1"/>
    </source>
</evidence>
<accession>A0ABT9W0S2</accession>
<comment type="caution">
    <text evidence="4">The sequence shown here is derived from an EMBL/GenBank/DDBJ whole genome shotgun (WGS) entry which is preliminary data.</text>
</comment>
<dbReference type="GO" id="GO:0016784">
    <property type="term" value="F:3-mercaptopyruvate sulfurtransferase activity"/>
    <property type="evidence" value="ECO:0007669"/>
    <property type="project" value="UniProtKB-EC"/>
</dbReference>
<organism evidence="4 5">
    <name type="scientific">Caldalkalibacillus horti</name>
    <dbReference type="NCBI Taxonomy" id="77523"/>
    <lineage>
        <taxon>Bacteria</taxon>
        <taxon>Bacillati</taxon>
        <taxon>Bacillota</taxon>
        <taxon>Bacilli</taxon>
        <taxon>Bacillales</taxon>
        <taxon>Bacillaceae</taxon>
        <taxon>Caldalkalibacillus</taxon>
    </lineage>
</organism>
<dbReference type="SUPFAM" id="SSF52821">
    <property type="entry name" value="Rhodanese/Cell cycle control phosphatase"/>
    <property type="match status" value="2"/>
</dbReference>
<dbReference type="Proteomes" id="UP001235840">
    <property type="component" value="Unassembled WGS sequence"/>
</dbReference>
<keyword evidence="1 4" id="KW-0808">Transferase</keyword>
<keyword evidence="2" id="KW-0677">Repeat</keyword>
<protein>
    <submittedName>
        <fullName evidence="4">Thiosulfate/3-mercaptopyruvate sulfurtransferase</fullName>
        <ecNumber evidence="4">2.8.1.1</ecNumber>
        <ecNumber evidence="4">2.8.1.2</ecNumber>
    </submittedName>
</protein>
<dbReference type="EC" id="2.8.1.1" evidence="4"/>
<dbReference type="PANTHER" id="PTHR11364:SF27">
    <property type="entry name" value="SULFURTRANSFERASE"/>
    <property type="match status" value="1"/>
</dbReference>
<dbReference type="InterPro" id="IPR001763">
    <property type="entry name" value="Rhodanese-like_dom"/>
</dbReference>
<dbReference type="RefSeq" id="WP_307395349.1">
    <property type="nucleotide sequence ID" value="NZ_BAAADK010000003.1"/>
</dbReference>
<evidence type="ECO:0000313" key="5">
    <source>
        <dbReference type="Proteomes" id="UP001235840"/>
    </source>
</evidence>
<dbReference type="Pfam" id="PF00581">
    <property type="entry name" value="Rhodanese"/>
    <property type="match status" value="2"/>
</dbReference>
<feature type="domain" description="Rhodanese" evidence="3">
    <location>
        <begin position="16"/>
        <end position="135"/>
    </location>
</feature>
<dbReference type="EMBL" id="JAUSTY010000011">
    <property type="protein sequence ID" value="MDQ0166833.1"/>
    <property type="molecule type" value="Genomic_DNA"/>
</dbReference>
<dbReference type="EC" id="2.8.1.2" evidence="4"/>
<dbReference type="PANTHER" id="PTHR11364">
    <property type="entry name" value="THIOSULFATE SULFERTANSFERASE"/>
    <property type="match status" value="1"/>
</dbReference>
<dbReference type="CDD" id="cd01448">
    <property type="entry name" value="TST_Repeat_1"/>
    <property type="match status" value="1"/>
</dbReference>
<proteinExistence type="predicted"/>
<dbReference type="InterPro" id="IPR036873">
    <property type="entry name" value="Rhodanese-like_dom_sf"/>
</dbReference>
<feature type="domain" description="Rhodanese" evidence="3">
    <location>
        <begin position="169"/>
        <end position="278"/>
    </location>
</feature>
<evidence type="ECO:0000259" key="3">
    <source>
        <dbReference type="PROSITE" id="PS50206"/>
    </source>
</evidence>
<sequence>MFKNIVTRDWLLEHLEDEAVVVADCRFDLGNAQLGQEQYDQDHIKGAVYFHLNSDLSGPKSEHGGRHPLPDVEALSKTFGEKGIDQSKTVVAYDAQGGAMAARLWFLLKYLGHEKVYVLDQGYGKWKDNGYPISTGTGTEAKTPEKKTFVPNVQQHLLYGMEDVKKRLNDIGVTIIDSRSPDRYRGENETIDPVGGHIPGAESAFWMDSLEQGRWKAKEQQEERLLQYLQSDKELVVYCGSGVTACANLIAFDEVGLKPKLYLGSWSDWISYKDNPIATGDAEID</sequence>
<evidence type="ECO:0000256" key="2">
    <source>
        <dbReference type="ARBA" id="ARBA00022737"/>
    </source>
</evidence>
<keyword evidence="5" id="KW-1185">Reference proteome</keyword>
<dbReference type="Gene3D" id="3.40.250.10">
    <property type="entry name" value="Rhodanese-like domain"/>
    <property type="match status" value="2"/>
</dbReference>
<dbReference type="InterPro" id="IPR045078">
    <property type="entry name" value="TST/MPST-like"/>
</dbReference>
<dbReference type="SMART" id="SM00450">
    <property type="entry name" value="RHOD"/>
    <property type="match status" value="2"/>
</dbReference>
<dbReference type="CDD" id="cd01449">
    <property type="entry name" value="TST_Repeat_2"/>
    <property type="match status" value="1"/>
</dbReference>
<gene>
    <name evidence="4" type="ORF">J2S11_002749</name>
</gene>
<evidence type="ECO:0000256" key="1">
    <source>
        <dbReference type="ARBA" id="ARBA00022679"/>
    </source>
</evidence>
<dbReference type="PROSITE" id="PS50206">
    <property type="entry name" value="RHODANESE_3"/>
    <property type="match status" value="2"/>
</dbReference>
<reference evidence="4 5" key="1">
    <citation type="submission" date="2023-07" db="EMBL/GenBank/DDBJ databases">
        <title>Genomic Encyclopedia of Type Strains, Phase IV (KMG-IV): sequencing the most valuable type-strain genomes for metagenomic binning, comparative biology and taxonomic classification.</title>
        <authorList>
            <person name="Goeker M."/>
        </authorList>
    </citation>
    <scope>NUCLEOTIDE SEQUENCE [LARGE SCALE GENOMIC DNA]</scope>
    <source>
        <strain evidence="4 5">DSM 12751</strain>
    </source>
</reference>
<name>A0ABT9W0S2_9BACI</name>
<dbReference type="GO" id="GO:0004792">
    <property type="term" value="F:thiosulfate-cyanide sulfurtransferase activity"/>
    <property type="evidence" value="ECO:0007669"/>
    <property type="project" value="UniProtKB-EC"/>
</dbReference>